<sequence>MRFERDETLVFFRNSTDLLLTKEQVTELYDQTEGWIGGLRLAAISLQRSDNIAEFIHQFRGHQHHISDYQSTRSQLFLFLSP</sequence>
<dbReference type="RefSeq" id="WP_163940345.1">
    <property type="nucleotide sequence ID" value="NZ_JAAIKC010000001.1"/>
</dbReference>
<dbReference type="AlphaFoldDB" id="A0A6G3ZR23"/>
<evidence type="ECO:0000313" key="1">
    <source>
        <dbReference type="EMBL" id="NEW04656.1"/>
    </source>
</evidence>
<name>A0A6G3ZR23_9BACL</name>
<reference evidence="1" key="1">
    <citation type="submission" date="2020-02" db="EMBL/GenBank/DDBJ databases">
        <authorList>
            <person name="Shen X.-R."/>
            <person name="Zhang Y.-X."/>
        </authorList>
    </citation>
    <scope>NUCLEOTIDE SEQUENCE</scope>
    <source>
        <strain evidence="1">SYP-B3998</strain>
    </source>
</reference>
<dbReference type="EMBL" id="JAAIKC010000001">
    <property type="protein sequence ID" value="NEW04656.1"/>
    <property type="molecule type" value="Genomic_DNA"/>
</dbReference>
<comment type="caution">
    <text evidence="1">The sequence shown here is derived from an EMBL/GenBank/DDBJ whole genome shotgun (WGS) entry which is preliminary data.</text>
</comment>
<protein>
    <submittedName>
        <fullName evidence="1">Uncharacterized protein</fullName>
    </submittedName>
</protein>
<proteinExistence type="predicted"/>
<accession>A0A6G3ZR23</accession>
<gene>
    <name evidence="1" type="ORF">GK047_01285</name>
</gene>
<organism evidence="1">
    <name type="scientific">Paenibacillus sp. SYP-B3998</name>
    <dbReference type="NCBI Taxonomy" id="2678564"/>
    <lineage>
        <taxon>Bacteria</taxon>
        <taxon>Bacillati</taxon>
        <taxon>Bacillota</taxon>
        <taxon>Bacilli</taxon>
        <taxon>Bacillales</taxon>
        <taxon>Paenibacillaceae</taxon>
        <taxon>Paenibacillus</taxon>
    </lineage>
</organism>